<dbReference type="EMBL" id="CXSU01000012">
    <property type="protein sequence ID" value="CTQ50804.1"/>
    <property type="molecule type" value="Genomic_DNA"/>
</dbReference>
<dbReference type="Gene3D" id="1.10.10.10">
    <property type="entry name" value="Winged helix-like DNA-binding domain superfamily/Winged helix DNA-binding domain"/>
    <property type="match status" value="1"/>
</dbReference>
<protein>
    <submittedName>
        <fullName evidence="3">Transcriptional repressor SdpR</fullName>
    </submittedName>
</protein>
<dbReference type="SMART" id="SM00418">
    <property type="entry name" value="HTH_ARSR"/>
    <property type="match status" value="1"/>
</dbReference>
<dbReference type="PROSITE" id="PS50987">
    <property type="entry name" value="HTH_ARSR_2"/>
    <property type="match status" value="1"/>
</dbReference>
<dbReference type="InterPro" id="IPR023393">
    <property type="entry name" value="START-like_dom_sf"/>
</dbReference>
<dbReference type="Pfam" id="PF08327">
    <property type="entry name" value="AHSA1"/>
    <property type="match status" value="1"/>
</dbReference>
<dbReference type="InterPro" id="IPR036388">
    <property type="entry name" value="WH-like_DNA-bd_sf"/>
</dbReference>
<organism evidence="3 4">
    <name type="scientific">Jannaschia donghaensis</name>
    <dbReference type="NCBI Taxonomy" id="420998"/>
    <lineage>
        <taxon>Bacteria</taxon>
        <taxon>Pseudomonadati</taxon>
        <taxon>Pseudomonadota</taxon>
        <taxon>Alphaproteobacteria</taxon>
        <taxon>Rhodobacterales</taxon>
        <taxon>Roseobacteraceae</taxon>
        <taxon>Jannaschia</taxon>
    </lineage>
</organism>
<reference evidence="3 4" key="1">
    <citation type="submission" date="2015-07" db="EMBL/GenBank/DDBJ databases">
        <authorList>
            <person name="Noorani M."/>
        </authorList>
    </citation>
    <scope>NUCLEOTIDE SEQUENCE [LARGE SCALE GENOMIC DNA]</scope>
    <source>
        <strain evidence="3 4">CECT 7802</strain>
    </source>
</reference>
<gene>
    <name evidence="3" type="primary">sdpR_2</name>
    <name evidence="3" type="ORF">JDO7802_02833</name>
</gene>
<dbReference type="InterPro" id="IPR001845">
    <property type="entry name" value="HTH_ArsR_DNA-bd_dom"/>
</dbReference>
<name>A0A0M6YLN2_9RHOB</name>
<dbReference type="OrthoDB" id="9815653at2"/>
<dbReference type="SUPFAM" id="SSF46785">
    <property type="entry name" value="Winged helix' DNA-binding domain"/>
    <property type="match status" value="1"/>
</dbReference>
<dbReference type="STRING" id="420998.JDO7802_02833"/>
<dbReference type="NCBIfam" id="NF033788">
    <property type="entry name" value="HTH_metalloreg"/>
    <property type="match status" value="1"/>
</dbReference>
<feature type="domain" description="HTH arsR-type" evidence="2">
    <location>
        <begin position="1"/>
        <end position="88"/>
    </location>
</feature>
<dbReference type="PANTHER" id="PTHR38600">
    <property type="entry name" value="TRANSCRIPTIONAL REGULATORY PROTEIN"/>
    <property type="match status" value="1"/>
</dbReference>
<dbReference type="InterPro" id="IPR011991">
    <property type="entry name" value="ArsR-like_HTH"/>
</dbReference>
<dbReference type="InterPro" id="IPR013538">
    <property type="entry name" value="ASHA1/2-like_C"/>
</dbReference>
<dbReference type="PANTHER" id="PTHR38600:SF1">
    <property type="entry name" value="TRANSCRIPTIONAL REGULATORY PROTEIN"/>
    <property type="match status" value="1"/>
</dbReference>
<evidence type="ECO:0000313" key="3">
    <source>
        <dbReference type="EMBL" id="CTQ50804.1"/>
    </source>
</evidence>
<accession>A0A0M6YLN2</accession>
<evidence type="ECO:0000259" key="2">
    <source>
        <dbReference type="PROSITE" id="PS50987"/>
    </source>
</evidence>
<dbReference type="Gene3D" id="3.30.530.20">
    <property type="match status" value="1"/>
</dbReference>
<dbReference type="GO" id="GO:0003700">
    <property type="term" value="F:DNA-binding transcription factor activity"/>
    <property type="evidence" value="ECO:0007669"/>
    <property type="project" value="InterPro"/>
</dbReference>
<evidence type="ECO:0000313" key="4">
    <source>
        <dbReference type="Proteomes" id="UP000049222"/>
    </source>
</evidence>
<comment type="similarity">
    <text evidence="1">Belongs to the AHA1 family.</text>
</comment>
<dbReference type="Proteomes" id="UP000049222">
    <property type="component" value="Unassembled WGS sequence"/>
</dbReference>
<keyword evidence="4" id="KW-1185">Reference proteome</keyword>
<dbReference type="InterPro" id="IPR036390">
    <property type="entry name" value="WH_DNA-bd_sf"/>
</dbReference>
<dbReference type="Pfam" id="PF12840">
    <property type="entry name" value="HTH_20"/>
    <property type="match status" value="1"/>
</dbReference>
<proteinExistence type="inferred from homology"/>
<evidence type="ECO:0000256" key="1">
    <source>
        <dbReference type="ARBA" id="ARBA00006817"/>
    </source>
</evidence>
<dbReference type="SUPFAM" id="SSF55961">
    <property type="entry name" value="Bet v1-like"/>
    <property type="match status" value="1"/>
</dbReference>
<sequence>MDSVFKALADPHRRDLLDALRRQDGQSLSELQAALPLSRFGVAKHLGVLEDAGLVTRVKRGRFTDHYLNAVPLTEALARWIEPYAVAPAVLGVLDLKARLEGTKMTDTKPDYVLRTYIRCTQDALWEALTDADAAANYHPFTPTAVRDGDTIVYKLPDGADMLICREMAKTPKTRIESEFVPKWAPDIPVSRFVWTIDPQGDACRLTLEHYDIPPGGEGYAEGWERLTAGLKTWLETGTPTRITAPQPEEAR</sequence>
<dbReference type="PRINTS" id="PR00778">
    <property type="entry name" value="HTHARSR"/>
</dbReference>
<dbReference type="RefSeq" id="WP_055086570.1">
    <property type="nucleotide sequence ID" value="NZ_CXSU01000012.1"/>
</dbReference>
<dbReference type="CDD" id="cd00090">
    <property type="entry name" value="HTH_ARSR"/>
    <property type="match status" value="1"/>
</dbReference>
<dbReference type="AlphaFoldDB" id="A0A0M6YLN2"/>